<dbReference type="EMBL" id="RQSP01000009">
    <property type="protein sequence ID" value="KAB5607633.1"/>
    <property type="molecule type" value="Genomic_DNA"/>
</dbReference>
<dbReference type="SUPFAM" id="SSF116734">
    <property type="entry name" value="DNA methylase specificity domain"/>
    <property type="match status" value="2"/>
</dbReference>
<evidence type="ECO:0000313" key="5">
    <source>
        <dbReference type="EMBL" id="KAB5607633.1"/>
    </source>
</evidence>
<keyword evidence="6" id="KW-1185">Reference proteome</keyword>
<dbReference type="Gene3D" id="3.90.220.20">
    <property type="entry name" value="DNA methylase specificity domains"/>
    <property type="match status" value="2"/>
</dbReference>
<name>A0A5N5RKG9_9BIFI</name>
<feature type="domain" description="Type I restriction modification DNA specificity" evidence="4">
    <location>
        <begin position="181"/>
        <end position="347"/>
    </location>
</feature>
<proteinExistence type="inferred from homology"/>
<sequence>MMEEQLAFKDVFSDVTRIATKIPAKEYQSKGINPIIDQGQSAIAGYSDIPDGLFMDVPAIVFGDHTCAIKYADTPFFIGADGTKILRQVRNDNLRFLFHALKYYAANLPGSKEYTRHFKWLKECSFIIPDYEHQCQIAESFDTIQDEIALAKQMLAKADELIQSRFVEMFGSQPMSALSVFCDFYSGGTPSKKNPEYWDGSLPWFSPKDIKSPMLWDSIDHVNDRITEKANLKLIPEDTVVVVVRGMILAHDVPVAIVKTAATINQDLKAMIPKRECNAVFLASALRNQEKMLLAETGQSAHGTKKLDTDVLGSVAIPNVPLALQNEFAEFVTQVESLKAATRQQLDRLNTLYDSLAQRYFAE</sequence>
<dbReference type="AlphaFoldDB" id="A0A5N5RKG9"/>
<dbReference type="InterPro" id="IPR000055">
    <property type="entry name" value="Restrct_endonuc_typeI_TRD"/>
</dbReference>
<dbReference type="GO" id="GO:0009307">
    <property type="term" value="P:DNA restriction-modification system"/>
    <property type="evidence" value="ECO:0007669"/>
    <property type="project" value="UniProtKB-KW"/>
</dbReference>
<reference evidence="5 6" key="1">
    <citation type="journal article" date="2019" name="Int. J. Syst. Evol. Microbiol.">
        <title>Bifidobacterium jacchi sp. nov., isolated from the faeces of a baby common marmoset (Callithrix jacchus).</title>
        <authorList>
            <person name="Modesto M."/>
            <person name="Watanabe K."/>
            <person name="Arita M."/>
            <person name="Satti M."/>
            <person name="Oki K."/>
            <person name="Sciavilla P."/>
            <person name="Patavino C."/>
            <person name="Camma C."/>
            <person name="Michelini S."/>
            <person name="Sgorbati B."/>
            <person name="Mattarelli P."/>
        </authorList>
    </citation>
    <scope>NUCLEOTIDE SEQUENCE [LARGE SCALE GENOMIC DNA]</scope>
    <source>
        <strain evidence="5 6">MRM 9.3</strain>
    </source>
</reference>
<evidence type="ECO:0000313" key="6">
    <source>
        <dbReference type="Proteomes" id="UP000326336"/>
    </source>
</evidence>
<dbReference type="CDD" id="cd17249">
    <property type="entry name" value="RMtype1_S_EcoR124I-TRD2-CR2_like"/>
    <property type="match status" value="1"/>
</dbReference>
<dbReference type="PANTHER" id="PTHR30408">
    <property type="entry name" value="TYPE-1 RESTRICTION ENZYME ECOKI SPECIFICITY PROTEIN"/>
    <property type="match status" value="1"/>
</dbReference>
<keyword evidence="2" id="KW-0680">Restriction system</keyword>
<dbReference type="OrthoDB" id="3197085at2"/>
<dbReference type="GO" id="GO:0003677">
    <property type="term" value="F:DNA binding"/>
    <property type="evidence" value="ECO:0007669"/>
    <property type="project" value="UniProtKB-KW"/>
</dbReference>
<dbReference type="InterPro" id="IPR052021">
    <property type="entry name" value="Type-I_RS_S_subunit"/>
</dbReference>
<dbReference type="InterPro" id="IPR044946">
    <property type="entry name" value="Restrct_endonuc_typeI_TRD_sf"/>
</dbReference>
<evidence type="ECO:0000256" key="2">
    <source>
        <dbReference type="ARBA" id="ARBA00022747"/>
    </source>
</evidence>
<comment type="similarity">
    <text evidence="1">Belongs to the type-I restriction system S methylase family.</text>
</comment>
<keyword evidence="3" id="KW-0238">DNA-binding</keyword>
<keyword evidence="5" id="KW-0255">Endonuclease</keyword>
<comment type="caution">
    <text evidence="5">The sequence shown here is derived from an EMBL/GenBank/DDBJ whole genome shotgun (WGS) entry which is preliminary data.</text>
</comment>
<evidence type="ECO:0000256" key="1">
    <source>
        <dbReference type="ARBA" id="ARBA00010923"/>
    </source>
</evidence>
<dbReference type="GO" id="GO:0004519">
    <property type="term" value="F:endonuclease activity"/>
    <property type="evidence" value="ECO:0007669"/>
    <property type="project" value="UniProtKB-KW"/>
</dbReference>
<dbReference type="PANTHER" id="PTHR30408:SF12">
    <property type="entry name" value="TYPE I RESTRICTION ENZYME MJAVIII SPECIFICITY SUBUNIT"/>
    <property type="match status" value="1"/>
</dbReference>
<accession>A0A5N5RKG9</accession>
<gene>
    <name evidence="5" type="ORF">EHS19_04000</name>
</gene>
<keyword evidence="5" id="KW-0378">Hydrolase</keyword>
<keyword evidence="5" id="KW-0540">Nuclease</keyword>
<evidence type="ECO:0000259" key="4">
    <source>
        <dbReference type="Pfam" id="PF01420"/>
    </source>
</evidence>
<evidence type="ECO:0000256" key="3">
    <source>
        <dbReference type="ARBA" id="ARBA00023125"/>
    </source>
</evidence>
<dbReference type="Pfam" id="PF01420">
    <property type="entry name" value="Methylase_S"/>
    <property type="match status" value="1"/>
</dbReference>
<protein>
    <submittedName>
        <fullName evidence="5">Restriction endonuclease subunit S</fullName>
    </submittedName>
</protein>
<dbReference type="Proteomes" id="UP000326336">
    <property type="component" value="Unassembled WGS sequence"/>
</dbReference>
<organism evidence="5 6">
    <name type="scientific">Bifidobacterium jacchi</name>
    <dbReference type="NCBI Taxonomy" id="2490545"/>
    <lineage>
        <taxon>Bacteria</taxon>
        <taxon>Bacillati</taxon>
        <taxon>Actinomycetota</taxon>
        <taxon>Actinomycetes</taxon>
        <taxon>Bifidobacteriales</taxon>
        <taxon>Bifidobacteriaceae</taxon>
        <taxon>Bifidobacterium</taxon>
    </lineage>
</organism>